<feature type="domain" description="Transcription regulator TrmB N-terminal" evidence="2">
    <location>
        <begin position="24"/>
        <end position="90"/>
    </location>
</feature>
<dbReference type="CDD" id="cd09124">
    <property type="entry name" value="PLDc_like_TrmB_middle"/>
    <property type="match status" value="1"/>
</dbReference>
<dbReference type="Pfam" id="PF01978">
    <property type="entry name" value="TrmB"/>
    <property type="match status" value="1"/>
</dbReference>
<dbReference type="InterPro" id="IPR011991">
    <property type="entry name" value="ArsR-like_HTH"/>
</dbReference>
<dbReference type="SUPFAM" id="SSF56024">
    <property type="entry name" value="Phospholipase D/nuclease"/>
    <property type="match status" value="1"/>
</dbReference>
<dbReference type="PANTHER" id="PTHR34293">
    <property type="entry name" value="HTH-TYPE TRANSCRIPTIONAL REGULATOR TRMBL2"/>
    <property type="match status" value="1"/>
</dbReference>
<dbReference type="InterPro" id="IPR051797">
    <property type="entry name" value="TrmB-like"/>
</dbReference>
<protein>
    <submittedName>
        <fullName evidence="4">TrmB family transcriptional regulator</fullName>
    </submittedName>
</protein>
<feature type="coiled-coil region" evidence="1">
    <location>
        <begin position="127"/>
        <end position="170"/>
    </location>
</feature>
<dbReference type="InterPro" id="IPR036390">
    <property type="entry name" value="WH_DNA-bd_sf"/>
</dbReference>
<dbReference type="Gene3D" id="3.30.870.10">
    <property type="entry name" value="Endonuclease Chain A"/>
    <property type="match status" value="1"/>
</dbReference>
<comment type="caution">
    <text evidence="4">The sequence shown here is derived from an EMBL/GenBank/DDBJ whole genome shotgun (WGS) entry which is preliminary data.</text>
</comment>
<sequence>MMPCTSCCRRRRNIMVYEEIAQRMKKLGFTLYESKAYVSLLQHNPATRYELSKQSGVPRSAIYDVIRKLENMGAVNGTYTEPQKYMPLPPDQLFDLLERQFKQRVSEVRQAMKHFEISVEPGHLWNIVGYENMIHKAREMIERAEKSIYISVWQQEADMLKKELSAAIKRGVKIIAFSFTTIDLPTECIYTYGINQDDMEAFWDHKIILVVDQNELLMGEADRKLPKKTAWTHNKAIVDIATNHIILDITLFGMRNNIDVSETVVSMQKATSDHLQELLATSTVETIQVKNGK</sequence>
<organism evidence="4">
    <name type="scientific">Caldithrix abyssi</name>
    <dbReference type="NCBI Taxonomy" id="187145"/>
    <lineage>
        <taxon>Bacteria</taxon>
        <taxon>Pseudomonadati</taxon>
        <taxon>Calditrichota</taxon>
        <taxon>Calditrichia</taxon>
        <taxon>Calditrichales</taxon>
        <taxon>Calditrichaceae</taxon>
        <taxon>Caldithrix</taxon>
    </lineage>
</organism>
<accession>A0A7V1LQ15</accession>
<evidence type="ECO:0000259" key="3">
    <source>
        <dbReference type="Pfam" id="PF11495"/>
    </source>
</evidence>
<evidence type="ECO:0000259" key="2">
    <source>
        <dbReference type="Pfam" id="PF01978"/>
    </source>
</evidence>
<name>A0A7V1LQ15_CALAY</name>
<gene>
    <name evidence="4" type="ORF">ENJ10_15040</name>
</gene>
<dbReference type="CDD" id="cd00090">
    <property type="entry name" value="HTH_ARSR"/>
    <property type="match status" value="1"/>
</dbReference>
<dbReference type="GO" id="GO:0006355">
    <property type="term" value="P:regulation of DNA-templated transcription"/>
    <property type="evidence" value="ECO:0007669"/>
    <property type="project" value="UniProtKB-ARBA"/>
</dbReference>
<dbReference type="Proteomes" id="UP000886005">
    <property type="component" value="Unassembled WGS sequence"/>
</dbReference>
<dbReference type="InterPro" id="IPR021586">
    <property type="entry name" value="Tscrpt_reg_TrmB_C"/>
</dbReference>
<dbReference type="AlphaFoldDB" id="A0A7V1LQ15"/>
<dbReference type="PANTHER" id="PTHR34293:SF1">
    <property type="entry name" value="HTH-TYPE TRANSCRIPTIONAL REGULATOR TRMBL2"/>
    <property type="match status" value="1"/>
</dbReference>
<dbReference type="Gene3D" id="1.10.10.10">
    <property type="entry name" value="Winged helix-like DNA-binding domain superfamily/Winged helix DNA-binding domain"/>
    <property type="match status" value="1"/>
</dbReference>
<evidence type="ECO:0000313" key="4">
    <source>
        <dbReference type="EMBL" id="HED12005.1"/>
    </source>
</evidence>
<proteinExistence type="predicted"/>
<dbReference type="EMBL" id="DRLD01000429">
    <property type="protein sequence ID" value="HED12005.1"/>
    <property type="molecule type" value="Genomic_DNA"/>
</dbReference>
<dbReference type="InterPro" id="IPR036388">
    <property type="entry name" value="WH-like_DNA-bd_sf"/>
</dbReference>
<dbReference type="Pfam" id="PF11495">
    <property type="entry name" value="Regulator_TrmB"/>
    <property type="match status" value="1"/>
</dbReference>
<evidence type="ECO:0000256" key="1">
    <source>
        <dbReference type="SAM" id="Coils"/>
    </source>
</evidence>
<dbReference type="InterPro" id="IPR002831">
    <property type="entry name" value="Tscrpt_reg_TrmB_N"/>
</dbReference>
<keyword evidence="1" id="KW-0175">Coiled coil</keyword>
<feature type="domain" description="Transcription regulator TrmB C-terminal" evidence="3">
    <location>
        <begin position="124"/>
        <end position="180"/>
    </location>
</feature>
<reference evidence="4" key="1">
    <citation type="journal article" date="2020" name="mSystems">
        <title>Genome- and Community-Level Interaction Insights into Carbon Utilization and Element Cycling Functions of Hydrothermarchaeota in Hydrothermal Sediment.</title>
        <authorList>
            <person name="Zhou Z."/>
            <person name="Liu Y."/>
            <person name="Xu W."/>
            <person name="Pan J."/>
            <person name="Luo Z.H."/>
            <person name="Li M."/>
        </authorList>
    </citation>
    <scope>NUCLEOTIDE SEQUENCE [LARGE SCALE GENOMIC DNA]</scope>
    <source>
        <strain evidence="4">HyVt-456</strain>
    </source>
</reference>
<dbReference type="SUPFAM" id="SSF46785">
    <property type="entry name" value="Winged helix' DNA-binding domain"/>
    <property type="match status" value="1"/>
</dbReference>